<evidence type="ECO:0000256" key="6">
    <source>
        <dbReference type="ARBA" id="ARBA00022827"/>
    </source>
</evidence>
<dbReference type="GO" id="GO:0160246">
    <property type="term" value="F:NADPH-iron-sulfur [2Fe-2S] protein oxidoreductase activity"/>
    <property type="evidence" value="ECO:0007669"/>
    <property type="project" value="InterPro"/>
</dbReference>
<evidence type="ECO:0000256" key="11">
    <source>
        <dbReference type="ARBA" id="ARBA00063044"/>
    </source>
</evidence>
<reference evidence="16" key="1">
    <citation type="submission" date="2023-06" db="EMBL/GenBank/DDBJ databases">
        <title>Male Hemibagrus guttatus genome.</title>
        <authorList>
            <person name="Bian C."/>
        </authorList>
    </citation>
    <scope>NUCLEOTIDE SEQUENCE</scope>
    <source>
        <strain evidence="16">Male_cb2023</strain>
        <tissue evidence="16">Muscle</tissue>
    </source>
</reference>
<feature type="binding site" evidence="12">
    <location>
        <begin position="1086"/>
        <end position="1090"/>
    </location>
    <ligand>
        <name>NADP(+)</name>
        <dbReference type="ChEBI" id="CHEBI:58349"/>
    </ligand>
</feature>
<dbReference type="SUPFAM" id="SSF52343">
    <property type="entry name" value="Ferredoxin reductase-like, C-terminal NADP-linked domain"/>
    <property type="match status" value="1"/>
</dbReference>
<dbReference type="FunFam" id="3.40.50.360:FF:000015">
    <property type="entry name" value="NADPH-dependent diflavin oxidoreductase 1"/>
    <property type="match status" value="1"/>
</dbReference>
<dbReference type="InterPro" id="IPR015095">
    <property type="entry name" value="AlkB_hom8_N"/>
</dbReference>
<dbReference type="Pfam" id="PF00175">
    <property type="entry name" value="NAD_binding_1"/>
    <property type="match status" value="1"/>
</dbReference>
<evidence type="ECO:0000256" key="10">
    <source>
        <dbReference type="ARBA" id="ARBA00059862"/>
    </source>
</evidence>
<comment type="subunit">
    <text evidence="11">Interacts with CIAPIN1; as part of the cytosolic iron-sulfur (Fe-S) protein assembly (CIA) machinery. Interacts with DCPS.</text>
</comment>
<keyword evidence="7 12" id="KW-0521">NADP</keyword>
<dbReference type="InterPro" id="IPR028879">
    <property type="entry name" value="NDOR1"/>
</dbReference>
<feature type="binding site" evidence="12">
    <location>
        <position position="349"/>
    </location>
    <ligand>
        <name>FAD</name>
        <dbReference type="ChEBI" id="CHEBI:57692"/>
    </ligand>
</feature>
<comment type="similarity">
    <text evidence="12">In the C-terminal section; belongs to the flavoprotein pyridine nucleotide cytochrome reductase family.</text>
</comment>
<dbReference type="Pfam" id="PF09004">
    <property type="entry name" value="ALKBH8_N"/>
    <property type="match status" value="1"/>
</dbReference>
<feature type="binding site" evidence="12">
    <location>
        <begin position="981"/>
        <end position="984"/>
    </location>
    <ligand>
        <name>FAD</name>
        <dbReference type="ChEBI" id="CHEBI:57692"/>
    </ligand>
</feature>
<comment type="similarity">
    <text evidence="12">In the N-terminal section; belongs to the flavodoxin family.</text>
</comment>
<feature type="binding site" evidence="12">
    <location>
        <position position="1161"/>
    </location>
    <ligand>
        <name>FAD</name>
        <dbReference type="ChEBI" id="CHEBI:57692"/>
    </ligand>
</feature>
<dbReference type="PANTHER" id="PTHR19384">
    <property type="entry name" value="NITRIC OXIDE SYNTHASE-RELATED"/>
    <property type="match status" value="1"/>
</dbReference>
<dbReference type="InterPro" id="IPR039261">
    <property type="entry name" value="FNR_nucleotide-bd"/>
</dbReference>
<dbReference type="Pfam" id="PF00078">
    <property type="entry name" value="RVT_1"/>
    <property type="match status" value="1"/>
</dbReference>
<dbReference type="PROSITE" id="PS51384">
    <property type="entry name" value="FAD_FR"/>
    <property type="match status" value="1"/>
</dbReference>
<evidence type="ECO:0000256" key="3">
    <source>
        <dbReference type="ARBA" id="ARBA00022490"/>
    </source>
</evidence>
<dbReference type="GO" id="GO:0016706">
    <property type="term" value="F:2-oxoglutarate-dependent dioxygenase activity"/>
    <property type="evidence" value="ECO:0007669"/>
    <property type="project" value="InterPro"/>
</dbReference>
<dbReference type="FunFam" id="3.40.50.80:FF:000030">
    <property type="entry name" value="NADPH-dependent diflavin oxidoreductase 1"/>
    <property type="match status" value="1"/>
</dbReference>
<dbReference type="GO" id="GO:0005634">
    <property type="term" value="C:nucleus"/>
    <property type="evidence" value="ECO:0007669"/>
    <property type="project" value="UniProtKB-ARBA"/>
</dbReference>
<dbReference type="Gene3D" id="3.40.50.360">
    <property type="match status" value="1"/>
</dbReference>
<comment type="caution">
    <text evidence="12">Lacks conserved residue(s) required for the propagation of feature annotation.</text>
</comment>
<sequence>MSSHTLLLLYGSQTGTAQDTAERIGRQAQRRRVGVRVQALDTYNVANLISEALVVFVCSTTGQGDPPDNMKNFWRFLFRKSLPSGSLCRLDYAVLGLGDSSYPKFNFVAKKLHKRLLQLGANALLPVGLADDQHDLGPDGVIDPWLNLFWQKALALYPPPADLSPIHDEDPLPPRYVFHFLDYATEKPLVKPMLADGQVLPSSFQPFPARVVSNQKVTAPCHFQDVRLIEFDITGSNIQYSAGDVVMLRPCNSTEDVEHFCQLLRLNPDNYFVLKPTDTNTAPVPARLPQPCSVRFLVQEFLDIAAVPRRSFFELLATFATNELEREKLAEFSSAQGQNELHSYCNRPRRTALEDCFECTDWDMFREAATNGDTTDLEEYMSSVTSYISKCIDDVTISKSINTRSNQKLWMIAKRIHGHFQSSGDTLRMWQGIQSITNYRPAPPACDSDASLPDALNSFSARFEAQNDVTARKTIPPPENKVLCLTMADVRKTLCRVNPRKAAGPDNIPGRVLRECAEQLADVLTDILNISLSSAVVPTCLKTTTIIPMPKKSPCFERLVMRQIKDLLPPSLDHMQFAYRPNHSTDDAISTTLHLSLTHLENKDTYVRMLFIDFSSAFNTIIPQHLTEKLSLLGINTSLCNWILDFLTGRPPSIRIGNSTSSATTLNTGAPQGCVLSPLLFTLLTHNCAAMHSSNHIIKFNDDRTVVGLISKNNESAYREEVQRLTAWCRANNLSLNVDKTKEMLVYFRRAQSDHSPLNINGSNVEIVKSTKFLCVHLAEDLTWSLNTSSITKKAQQRLYFLRRLRKAHLPPLILTTFYRGTIESILSSCITTWFGNCTASGRKTLQRLVRTAEKIIGVSLPSITDMYTVHCIHKAKSIVDYPTHPSHTLFTPYHLEGSTEAFGPSQPDCCTASFLRQSGVLEDFPHTTAELNVNYLLDLFPEIQPRSFSIASSLQAHPDRIQILVAVVKYKTRLHMPRKGLCSSWLASLTPSHGDVYVPLWVKKGGLKFPQDHESPVIMVGPGTGVAPFRAAIQERIAEGKTANVLFFGCRSESKDFYCRDEWEQKIQAGHMTLFTAFSRDQEDKVYVQHRVKEQAKLLWDLIVNKNAFFYIAGNAKQMPTAVCDALKEVFQQEGGVTESQAQEMLDTMEKSGHFQSETWS</sequence>
<dbReference type="GO" id="GO:0016651">
    <property type="term" value="F:oxidoreductase activity, acting on NAD(P)H"/>
    <property type="evidence" value="ECO:0007669"/>
    <property type="project" value="UniProtKB-UniRule"/>
</dbReference>
<keyword evidence="17" id="KW-1185">Reference proteome</keyword>
<dbReference type="PANTHER" id="PTHR19384:SF10">
    <property type="entry name" value="NADPH-DEPENDENT DIFLAVIN OXIDOREDUCTASE 1"/>
    <property type="match status" value="1"/>
</dbReference>
<evidence type="ECO:0000313" key="16">
    <source>
        <dbReference type="EMBL" id="KAK3509451.1"/>
    </source>
</evidence>
<dbReference type="Gene3D" id="2.40.30.10">
    <property type="entry name" value="Translation factors"/>
    <property type="match status" value="2"/>
</dbReference>
<dbReference type="InterPro" id="IPR001433">
    <property type="entry name" value="OxRdtase_FAD/NAD-bd"/>
</dbReference>
<dbReference type="InterPro" id="IPR023173">
    <property type="entry name" value="NADPH_Cyt_P450_Rdtase_alpha"/>
</dbReference>
<evidence type="ECO:0000256" key="5">
    <source>
        <dbReference type="ARBA" id="ARBA00022643"/>
    </source>
</evidence>
<comment type="caution">
    <text evidence="16">The sequence shown here is derived from an EMBL/GenBank/DDBJ whole genome shotgun (WGS) entry which is preliminary data.</text>
</comment>
<comment type="cofactor">
    <cofactor evidence="2 12">
        <name>FAD</name>
        <dbReference type="ChEBI" id="CHEBI:57692"/>
    </cofactor>
</comment>
<feature type="binding site" evidence="12">
    <location>
        <begin position="1080"/>
        <end position="1081"/>
    </location>
    <ligand>
        <name>NADP(+)</name>
        <dbReference type="ChEBI" id="CHEBI:58349"/>
    </ligand>
</feature>
<dbReference type="PRINTS" id="PR00371">
    <property type="entry name" value="FPNCR"/>
</dbReference>
<feature type="binding site" evidence="12">
    <location>
        <begin position="59"/>
        <end position="62"/>
    </location>
    <ligand>
        <name>FMN</name>
        <dbReference type="ChEBI" id="CHEBI:58210"/>
    </ligand>
</feature>
<dbReference type="InterPro" id="IPR000477">
    <property type="entry name" value="RT_dom"/>
</dbReference>
<evidence type="ECO:0000256" key="8">
    <source>
        <dbReference type="ARBA" id="ARBA00023002"/>
    </source>
</evidence>
<dbReference type="GO" id="GO:0050660">
    <property type="term" value="F:flavin adenine dinucleotide binding"/>
    <property type="evidence" value="ECO:0007669"/>
    <property type="project" value="UniProtKB-UniRule"/>
</dbReference>
<evidence type="ECO:0000256" key="9">
    <source>
        <dbReference type="ARBA" id="ARBA00052174"/>
    </source>
</evidence>
<dbReference type="InterPro" id="IPR001094">
    <property type="entry name" value="Flavdoxin-like"/>
</dbReference>
<dbReference type="Proteomes" id="UP001274896">
    <property type="component" value="Unassembled WGS sequence"/>
</dbReference>
<gene>
    <name evidence="12" type="primary">NDOR1</name>
    <name evidence="16" type="ORF">QTP70_035102</name>
</gene>
<proteinExistence type="inferred from homology"/>
<dbReference type="SUPFAM" id="SSF52218">
    <property type="entry name" value="Flavoproteins"/>
    <property type="match status" value="1"/>
</dbReference>
<evidence type="ECO:0000256" key="7">
    <source>
        <dbReference type="ARBA" id="ARBA00022857"/>
    </source>
</evidence>
<comment type="catalytic activity">
    <reaction evidence="9">
        <text>2 oxidized [2Fe-2S]-[protein] + NADPH = 2 reduced [2Fe-2S]-[protein] + NADP(+) + H(+)</text>
        <dbReference type="Rhea" id="RHEA:67716"/>
        <dbReference type="Rhea" id="RHEA-COMP:17327"/>
        <dbReference type="Rhea" id="RHEA-COMP:17328"/>
        <dbReference type="ChEBI" id="CHEBI:15378"/>
        <dbReference type="ChEBI" id="CHEBI:33737"/>
        <dbReference type="ChEBI" id="CHEBI:33738"/>
        <dbReference type="ChEBI" id="CHEBI:57783"/>
        <dbReference type="ChEBI" id="CHEBI:58349"/>
    </reaction>
    <physiologicalReaction direction="left-to-right" evidence="9">
        <dbReference type="Rhea" id="RHEA:67717"/>
    </physiologicalReaction>
</comment>
<dbReference type="GO" id="GO:0048471">
    <property type="term" value="C:perinuclear region of cytoplasm"/>
    <property type="evidence" value="ECO:0007669"/>
    <property type="project" value="UniProtKB-SubCell"/>
</dbReference>
<dbReference type="GO" id="GO:0050661">
    <property type="term" value="F:NADP binding"/>
    <property type="evidence" value="ECO:0007669"/>
    <property type="project" value="UniProtKB-UniRule"/>
</dbReference>
<evidence type="ECO:0000256" key="2">
    <source>
        <dbReference type="ARBA" id="ARBA00001974"/>
    </source>
</evidence>
<feature type="domain" description="FAD-binding FR-type" evidence="15">
    <location>
        <begin position="204"/>
        <end position="1011"/>
    </location>
</feature>
<evidence type="ECO:0000256" key="4">
    <source>
        <dbReference type="ARBA" id="ARBA00022630"/>
    </source>
</evidence>
<dbReference type="Pfam" id="PF00667">
    <property type="entry name" value="FAD_binding_1"/>
    <property type="match status" value="2"/>
</dbReference>
<dbReference type="InterPro" id="IPR017938">
    <property type="entry name" value="Riboflavin_synthase-like_b-brl"/>
</dbReference>
<dbReference type="InterPro" id="IPR003097">
    <property type="entry name" value="CysJ-like_FAD-binding"/>
</dbReference>
<keyword evidence="8 12" id="KW-0560">Oxidoreductase</keyword>
<dbReference type="FunFam" id="1.20.990.10:FF:000008">
    <property type="entry name" value="NADPH-dependent diflavin oxidoreductase 1"/>
    <property type="match status" value="1"/>
</dbReference>
<dbReference type="GO" id="GO:0016226">
    <property type="term" value="P:iron-sulfur cluster assembly"/>
    <property type="evidence" value="ECO:0007669"/>
    <property type="project" value="UniProtKB-UniRule"/>
</dbReference>
<feature type="domain" description="Reverse transcriptase" evidence="13">
    <location>
        <begin position="530"/>
        <end position="765"/>
    </location>
</feature>
<dbReference type="EMBL" id="JAUCMX010000027">
    <property type="protein sequence ID" value="KAK3509451.1"/>
    <property type="molecule type" value="Genomic_DNA"/>
</dbReference>
<keyword evidence="4 12" id="KW-0285">Flavoprotein</keyword>
<organism evidence="16 17">
    <name type="scientific">Hemibagrus guttatus</name>
    <dbReference type="NCBI Taxonomy" id="175788"/>
    <lineage>
        <taxon>Eukaryota</taxon>
        <taxon>Metazoa</taxon>
        <taxon>Chordata</taxon>
        <taxon>Craniata</taxon>
        <taxon>Vertebrata</taxon>
        <taxon>Euteleostomi</taxon>
        <taxon>Actinopterygii</taxon>
        <taxon>Neopterygii</taxon>
        <taxon>Teleostei</taxon>
        <taxon>Ostariophysi</taxon>
        <taxon>Siluriformes</taxon>
        <taxon>Bagridae</taxon>
        <taxon>Hemibagrus</taxon>
    </lineage>
</organism>
<dbReference type="GO" id="GO:0008168">
    <property type="term" value="F:methyltransferase activity"/>
    <property type="evidence" value="ECO:0007669"/>
    <property type="project" value="InterPro"/>
</dbReference>
<dbReference type="InterPro" id="IPR043502">
    <property type="entry name" value="DNA/RNA_pol_sf"/>
</dbReference>
<dbReference type="SUPFAM" id="SSF56672">
    <property type="entry name" value="DNA/RNA polymerases"/>
    <property type="match status" value="1"/>
</dbReference>
<dbReference type="Gene3D" id="1.20.990.10">
    <property type="entry name" value="NADPH-cytochrome p450 Reductase, Chain A, domain 3"/>
    <property type="match status" value="1"/>
</dbReference>
<evidence type="ECO:0000256" key="1">
    <source>
        <dbReference type="ARBA" id="ARBA00001917"/>
    </source>
</evidence>
<protein>
    <recommendedName>
        <fullName evidence="12">NADPH-dependent diflavin oxidoreductase 1</fullName>
        <ecNumber evidence="12">1.18.1.-</ecNumber>
    </recommendedName>
    <alternativeName>
        <fullName evidence="12">NADPH-dependent FMN and FAD-containing oxidoreductase</fullName>
    </alternativeName>
</protein>
<evidence type="ECO:0000259" key="15">
    <source>
        <dbReference type="PROSITE" id="PS51384"/>
    </source>
</evidence>
<feature type="binding site" evidence="12">
    <location>
        <position position="132"/>
    </location>
    <ligand>
        <name>FMN</name>
        <dbReference type="ChEBI" id="CHEBI:58210"/>
    </ligand>
</feature>
<dbReference type="PROSITE" id="PS50902">
    <property type="entry name" value="FLAVODOXIN_LIKE"/>
    <property type="match status" value="1"/>
</dbReference>
<dbReference type="InterPro" id="IPR017927">
    <property type="entry name" value="FAD-bd_FR_type"/>
</dbReference>
<dbReference type="InterPro" id="IPR001709">
    <property type="entry name" value="Flavoprot_Pyr_Nucl_cyt_Rdtase"/>
</dbReference>
<accession>A0AAE0PWH4</accession>
<keyword evidence="3 12" id="KW-0963">Cytoplasm</keyword>
<dbReference type="Gene3D" id="3.40.50.80">
    <property type="entry name" value="Nucleotide-binding domain of ferredoxin-NADP reductase (FNR) module"/>
    <property type="match status" value="1"/>
</dbReference>
<keyword evidence="5 12" id="KW-0288">FMN</keyword>
<dbReference type="InterPro" id="IPR029039">
    <property type="entry name" value="Flavoprotein-like_sf"/>
</dbReference>
<dbReference type="AlphaFoldDB" id="A0AAE0PWH4"/>
<feature type="binding site" evidence="12">
    <location>
        <position position="1025"/>
    </location>
    <ligand>
        <name>NADP(+)</name>
        <dbReference type="ChEBI" id="CHEBI:58349"/>
    </ligand>
</feature>
<dbReference type="EC" id="1.18.1.-" evidence="12"/>
<dbReference type="SUPFAM" id="SSF63380">
    <property type="entry name" value="Riboflavin synthase domain-like"/>
    <property type="match status" value="2"/>
</dbReference>
<dbReference type="PROSITE" id="PS50878">
    <property type="entry name" value="RT_POL"/>
    <property type="match status" value="1"/>
</dbReference>
<feature type="binding site" evidence="12">
    <location>
        <begin position="97"/>
        <end position="106"/>
    </location>
    <ligand>
        <name>FMN</name>
        <dbReference type="ChEBI" id="CHEBI:58210"/>
    </ligand>
</feature>
<comment type="similarity">
    <text evidence="12">Belongs to the NADPH-dependent diflavin oxidoreductase NDOR1 family.</text>
</comment>
<dbReference type="PRINTS" id="PR00369">
    <property type="entry name" value="FLAVODOXIN"/>
</dbReference>
<evidence type="ECO:0000256" key="12">
    <source>
        <dbReference type="HAMAP-Rule" id="MF_03178"/>
    </source>
</evidence>
<name>A0AAE0PWH4_9TELE</name>
<dbReference type="HAMAP" id="MF_03178">
    <property type="entry name" value="NDOR1"/>
    <property type="match status" value="1"/>
</dbReference>
<dbReference type="GO" id="GO:0010181">
    <property type="term" value="F:FMN binding"/>
    <property type="evidence" value="ECO:0007669"/>
    <property type="project" value="UniProtKB-UniRule"/>
</dbReference>
<feature type="binding site" evidence="12">
    <location>
        <begin position="12"/>
        <end position="17"/>
    </location>
    <ligand>
        <name>FMN</name>
        <dbReference type="ChEBI" id="CHEBI:58210"/>
    </ligand>
</feature>
<dbReference type="CDD" id="cd01650">
    <property type="entry name" value="RT_nLTR_like"/>
    <property type="match status" value="1"/>
</dbReference>
<dbReference type="InterPro" id="IPR008254">
    <property type="entry name" value="Flavodoxin/NO_synth"/>
</dbReference>
<dbReference type="Pfam" id="PF00258">
    <property type="entry name" value="Flavodoxin_1"/>
    <property type="match status" value="1"/>
</dbReference>
<keyword evidence="6 12" id="KW-0274">FAD</keyword>
<comment type="cofactor">
    <cofactor evidence="1 12">
        <name>FMN</name>
        <dbReference type="ChEBI" id="CHEBI:58210"/>
    </cofactor>
</comment>
<feature type="domain" description="Flavodoxin-like" evidence="14">
    <location>
        <begin position="6"/>
        <end position="150"/>
    </location>
</feature>
<evidence type="ECO:0000259" key="13">
    <source>
        <dbReference type="PROSITE" id="PS50878"/>
    </source>
</evidence>
<comment type="function">
    <text evidence="10">NADPH-dependent reductase which is a central component of the cytosolic iron-sulfur (Fe-S) protein assembly (CIA) machinery. Transfers electrons from NADPH via its FAD and FMN prosthetic groups to the [2Fe-2S] cluster of CIAPIN1, another key component of the CIA machinery. In turn, this reduced cluster provides electrons for assembly of cytosolic iron-sulfur cluster proteins. It can also reduce the [2Fe-2S] cluster of CISD1 and activate this protein implicated in Fe/S cluster repair. In vitro can fully activate methionine synthase/MTR in the presence of soluble cytochrome b5/CYB5A.</text>
</comment>
<evidence type="ECO:0000313" key="17">
    <source>
        <dbReference type="Proteomes" id="UP001274896"/>
    </source>
</evidence>
<evidence type="ECO:0000259" key="14">
    <source>
        <dbReference type="PROSITE" id="PS50902"/>
    </source>
</evidence>
<dbReference type="GO" id="GO:0005829">
    <property type="term" value="C:cytosol"/>
    <property type="evidence" value="ECO:0007669"/>
    <property type="project" value="UniProtKB-ARBA"/>
</dbReference>
<comment type="subcellular location">
    <subcellularLocation>
        <location evidence="12">Cytoplasm</location>
        <location evidence="12">Perinuclear region</location>
    </subcellularLocation>
    <text evidence="12">Concentrated in perinuclear structure.</text>
</comment>